<proteinExistence type="predicted"/>
<dbReference type="EMBL" id="BLXT01007182">
    <property type="protein sequence ID" value="GFO37207.1"/>
    <property type="molecule type" value="Genomic_DNA"/>
</dbReference>
<sequence>MSVMLTWLSESSTKPSLLLMDLLIRVICGVEVAVMLCPLLRHRFIFWEVPMSTTELDGQRTGVDGSEA</sequence>
<evidence type="ECO:0000313" key="2">
    <source>
        <dbReference type="Proteomes" id="UP000735302"/>
    </source>
</evidence>
<organism evidence="1 2">
    <name type="scientific">Plakobranchus ocellatus</name>
    <dbReference type="NCBI Taxonomy" id="259542"/>
    <lineage>
        <taxon>Eukaryota</taxon>
        <taxon>Metazoa</taxon>
        <taxon>Spiralia</taxon>
        <taxon>Lophotrochozoa</taxon>
        <taxon>Mollusca</taxon>
        <taxon>Gastropoda</taxon>
        <taxon>Heterobranchia</taxon>
        <taxon>Euthyneura</taxon>
        <taxon>Panpulmonata</taxon>
        <taxon>Sacoglossa</taxon>
        <taxon>Placobranchoidea</taxon>
        <taxon>Plakobranchidae</taxon>
        <taxon>Plakobranchus</taxon>
    </lineage>
</organism>
<gene>
    <name evidence="1" type="ORF">PoB_006371200</name>
</gene>
<protein>
    <submittedName>
        <fullName evidence="1">Uncharacterized protein</fullName>
    </submittedName>
</protein>
<accession>A0AAV4CZ31</accession>
<comment type="caution">
    <text evidence="1">The sequence shown here is derived from an EMBL/GenBank/DDBJ whole genome shotgun (WGS) entry which is preliminary data.</text>
</comment>
<dbReference type="Proteomes" id="UP000735302">
    <property type="component" value="Unassembled WGS sequence"/>
</dbReference>
<dbReference type="AlphaFoldDB" id="A0AAV4CZ31"/>
<reference evidence="1 2" key="1">
    <citation type="journal article" date="2021" name="Elife">
        <title>Chloroplast acquisition without the gene transfer in kleptoplastic sea slugs, Plakobranchus ocellatus.</title>
        <authorList>
            <person name="Maeda T."/>
            <person name="Takahashi S."/>
            <person name="Yoshida T."/>
            <person name="Shimamura S."/>
            <person name="Takaki Y."/>
            <person name="Nagai Y."/>
            <person name="Toyoda A."/>
            <person name="Suzuki Y."/>
            <person name="Arimoto A."/>
            <person name="Ishii H."/>
            <person name="Satoh N."/>
            <person name="Nishiyama T."/>
            <person name="Hasebe M."/>
            <person name="Maruyama T."/>
            <person name="Minagawa J."/>
            <person name="Obokata J."/>
            <person name="Shigenobu S."/>
        </authorList>
    </citation>
    <scope>NUCLEOTIDE SEQUENCE [LARGE SCALE GENOMIC DNA]</scope>
</reference>
<name>A0AAV4CZ31_9GAST</name>
<evidence type="ECO:0000313" key="1">
    <source>
        <dbReference type="EMBL" id="GFO37207.1"/>
    </source>
</evidence>
<keyword evidence="2" id="KW-1185">Reference proteome</keyword>